<evidence type="ECO:0000256" key="1">
    <source>
        <dbReference type="ARBA" id="ARBA00022448"/>
    </source>
</evidence>
<evidence type="ECO:0000313" key="13">
    <source>
        <dbReference type="Proteomes" id="UP000194948"/>
    </source>
</evidence>
<dbReference type="Pfam" id="PF02669">
    <property type="entry name" value="KdpC"/>
    <property type="match status" value="1"/>
</dbReference>
<keyword evidence="3 11" id="KW-0633">Potassium transport</keyword>
<evidence type="ECO:0000256" key="10">
    <source>
        <dbReference type="ARBA" id="ARBA00023136"/>
    </source>
</evidence>
<accession>A0AAQ3WBK1</accession>
<evidence type="ECO:0000256" key="2">
    <source>
        <dbReference type="ARBA" id="ARBA00022475"/>
    </source>
</evidence>
<proteinExistence type="inferred from homology"/>
<evidence type="ECO:0000256" key="4">
    <source>
        <dbReference type="ARBA" id="ARBA00022692"/>
    </source>
</evidence>
<dbReference type="PANTHER" id="PTHR30042">
    <property type="entry name" value="POTASSIUM-TRANSPORTING ATPASE C CHAIN"/>
    <property type="match status" value="1"/>
</dbReference>
<evidence type="ECO:0000256" key="8">
    <source>
        <dbReference type="ARBA" id="ARBA00022989"/>
    </source>
</evidence>
<evidence type="ECO:0000256" key="9">
    <source>
        <dbReference type="ARBA" id="ARBA00023065"/>
    </source>
</evidence>
<evidence type="ECO:0000256" key="6">
    <source>
        <dbReference type="ARBA" id="ARBA00022840"/>
    </source>
</evidence>
<sequence>MKKIMIASLKSILVFTLLCGVVYTVAVTLVGQVVFSAQANGSLVKKQEAGKEVVIGSKLIGQKFEGEQYLQGRPTEVSQLSPVSKEQKERVEQRVEKIDGTDIPVDLVTASASGVDPEISIEGALFQSERIATARNMKKDDVRAIIKQNITGIKIGTITSQRVNVLGVNQMLDESE</sequence>
<name>A0AAQ3WBK1_9ENTE</name>
<evidence type="ECO:0000256" key="7">
    <source>
        <dbReference type="ARBA" id="ARBA00022958"/>
    </source>
</evidence>
<evidence type="ECO:0000256" key="3">
    <source>
        <dbReference type="ARBA" id="ARBA00022538"/>
    </source>
</evidence>
<dbReference type="AlphaFoldDB" id="A0AAQ3WBK1"/>
<dbReference type="GO" id="GO:0005524">
    <property type="term" value="F:ATP binding"/>
    <property type="evidence" value="ECO:0007669"/>
    <property type="project" value="UniProtKB-UniRule"/>
</dbReference>
<dbReference type="HAMAP" id="MF_00276">
    <property type="entry name" value="KdpC"/>
    <property type="match status" value="1"/>
</dbReference>
<feature type="transmembrane region" description="Helical" evidence="11">
    <location>
        <begin position="12"/>
        <end position="35"/>
    </location>
</feature>
<keyword evidence="9 11" id="KW-0406">Ion transport</keyword>
<dbReference type="PANTHER" id="PTHR30042:SF2">
    <property type="entry name" value="POTASSIUM-TRANSPORTING ATPASE KDPC SUBUNIT"/>
    <property type="match status" value="1"/>
</dbReference>
<comment type="similarity">
    <text evidence="11">Belongs to the KdpC family.</text>
</comment>
<evidence type="ECO:0000256" key="5">
    <source>
        <dbReference type="ARBA" id="ARBA00022741"/>
    </source>
</evidence>
<dbReference type="GO" id="GO:0005886">
    <property type="term" value="C:plasma membrane"/>
    <property type="evidence" value="ECO:0007669"/>
    <property type="project" value="UniProtKB-SubCell"/>
</dbReference>
<evidence type="ECO:0000256" key="11">
    <source>
        <dbReference type="HAMAP-Rule" id="MF_00276"/>
    </source>
</evidence>
<keyword evidence="5 11" id="KW-0547">Nucleotide-binding</keyword>
<keyword evidence="2 11" id="KW-1003">Cell membrane</keyword>
<keyword evidence="1 11" id="KW-0813">Transport</keyword>
<reference evidence="13" key="1">
    <citation type="submission" date="2017-05" db="EMBL/GenBank/DDBJ databases">
        <title>The Genome Sequence of EEnterococcus faecalis 9F2_4866.</title>
        <authorList>
            <consortium name="The Broad Institute Genomics Platform"/>
            <consortium name="The Broad Institute Genomic Center for Infectious Diseases"/>
            <person name="Earl A."/>
            <person name="Manson A."/>
            <person name="Schwartman J."/>
            <person name="Gilmore M."/>
            <person name="Abouelleil A."/>
            <person name="Cao P."/>
            <person name="Chapman S."/>
            <person name="Cusick C."/>
            <person name="Shea T."/>
            <person name="Young S."/>
            <person name="Neafsey D."/>
            <person name="Nusbaum C."/>
            <person name="Birren B."/>
        </authorList>
    </citation>
    <scope>NUCLEOTIDE SEQUENCE [LARGE SCALE GENOMIC DNA]</scope>
    <source>
        <strain evidence="13">7F3_DIV0205</strain>
    </source>
</reference>
<keyword evidence="13" id="KW-1185">Reference proteome</keyword>
<dbReference type="InterPro" id="IPR003820">
    <property type="entry name" value="KdpC"/>
</dbReference>
<comment type="function">
    <text evidence="11">Part of the high-affinity ATP-driven potassium transport (or Kdp) system, which catalyzes the hydrolysis of ATP coupled with the electrogenic transport of potassium into the cytoplasm. This subunit acts as a catalytic chaperone that increases the ATP-binding affinity of the ATP-hydrolyzing subunit KdpB by the formation of a transient KdpB/KdpC/ATP ternary complex.</text>
</comment>
<keyword evidence="8 11" id="KW-1133">Transmembrane helix</keyword>
<reference evidence="12 13" key="2">
    <citation type="submission" date="2024-03" db="EMBL/GenBank/DDBJ databases">
        <title>The Genome Sequence of Enterococcus sp. DIV0205d.</title>
        <authorList>
            <consortium name="The Broad Institute Genomics Platform"/>
            <consortium name="The Broad Institute Microbial Omics Core"/>
            <consortium name="The Broad Institute Genomic Center for Infectious Diseases"/>
            <person name="Earl A."/>
            <person name="Manson A."/>
            <person name="Gilmore M."/>
            <person name="Schwartman J."/>
            <person name="Shea T."/>
            <person name="Abouelleil A."/>
            <person name="Cao P."/>
            <person name="Chapman S."/>
            <person name="Cusick C."/>
            <person name="Young S."/>
            <person name="Neafsey D."/>
            <person name="Nusbaum C."/>
            <person name="Birren B."/>
        </authorList>
    </citation>
    <scope>NUCLEOTIDE SEQUENCE [LARGE SCALE GENOMIC DNA]</scope>
    <source>
        <strain evidence="12 13">7F3_DIV0205</strain>
    </source>
</reference>
<keyword evidence="4 11" id="KW-0812">Transmembrane</keyword>
<comment type="subcellular location">
    <subcellularLocation>
        <location evidence="11">Cell membrane</location>
        <topology evidence="11">Single-pass membrane protein</topology>
    </subcellularLocation>
</comment>
<protein>
    <recommendedName>
        <fullName evidence="11">Potassium-transporting ATPase KdpC subunit</fullName>
    </recommendedName>
    <alternativeName>
        <fullName evidence="11">ATP phosphohydrolase [potassium-transporting] C chain</fullName>
    </alternativeName>
    <alternativeName>
        <fullName evidence="11">Potassium-binding and translocating subunit C</fullName>
    </alternativeName>
    <alternativeName>
        <fullName evidence="11">Potassium-translocating ATPase C chain</fullName>
    </alternativeName>
</protein>
<organism evidence="12 13">
    <name type="scientific">Candidatus Enterococcus palustris</name>
    <dbReference type="NCBI Taxonomy" id="1834189"/>
    <lineage>
        <taxon>Bacteria</taxon>
        <taxon>Bacillati</taxon>
        <taxon>Bacillota</taxon>
        <taxon>Bacilli</taxon>
        <taxon>Lactobacillales</taxon>
        <taxon>Enterococcaceae</taxon>
        <taxon>Enterococcus</taxon>
    </lineage>
</organism>
<keyword evidence="6 11" id="KW-0067">ATP-binding</keyword>
<dbReference type="EMBL" id="CP147244">
    <property type="protein sequence ID" value="WYK01834.1"/>
    <property type="molecule type" value="Genomic_DNA"/>
</dbReference>
<keyword evidence="7 11" id="KW-0630">Potassium</keyword>
<comment type="subunit">
    <text evidence="11">The system is composed of three essential subunits: KdpA, KdpB and KdpC.</text>
</comment>
<gene>
    <name evidence="11" type="primary">kdpC</name>
    <name evidence="12" type="ORF">A5821_002971</name>
</gene>
<keyword evidence="10 11" id="KW-0472">Membrane</keyword>
<dbReference type="Proteomes" id="UP000194948">
    <property type="component" value="Chromosome"/>
</dbReference>
<dbReference type="GO" id="GO:0008556">
    <property type="term" value="F:P-type potassium transmembrane transporter activity"/>
    <property type="evidence" value="ECO:0007669"/>
    <property type="project" value="InterPro"/>
</dbReference>
<dbReference type="PIRSF" id="PIRSF001296">
    <property type="entry name" value="K_ATPase_KdpC"/>
    <property type="match status" value="1"/>
</dbReference>
<evidence type="ECO:0000313" key="12">
    <source>
        <dbReference type="EMBL" id="WYK01834.1"/>
    </source>
</evidence>
<dbReference type="RefSeq" id="WP_086315486.1">
    <property type="nucleotide sequence ID" value="NZ_CP147244.1"/>
</dbReference>